<protein>
    <recommendedName>
        <fullName evidence="5">Xylanolytic transcriptional activator regulatory domain-containing protein</fullName>
    </recommendedName>
</protein>
<reference evidence="6" key="1">
    <citation type="journal article" date="2021" name="J Fungi (Basel)">
        <title>Virulence traits and population genomics of the black yeast Aureobasidium melanogenum.</title>
        <authorList>
            <person name="Cernosa A."/>
            <person name="Sun X."/>
            <person name="Gostincar C."/>
            <person name="Fang C."/>
            <person name="Gunde-Cimerman N."/>
            <person name="Song Z."/>
        </authorList>
    </citation>
    <scope>NUCLEOTIDE SEQUENCE</scope>
    <source>
        <strain evidence="6">EXF-9298</strain>
    </source>
</reference>
<feature type="region of interest" description="Disordered" evidence="4">
    <location>
        <begin position="554"/>
        <end position="581"/>
    </location>
</feature>
<keyword evidence="2" id="KW-0804">Transcription</keyword>
<dbReference type="AlphaFoldDB" id="A0A9P8G087"/>
<evidence type="ECO:0000256" key="1">
    <source>
        <dbReference type="ARBA" id="ARBA00023015"/>
    </source>
</evidence>
<dbReference type="Pfam" id="PF04082">
    <property type="entry name" value="Fungal_trans"/>
    <property type="match status" value="1"/>
</dbReference>
<dbReference type="GO" id="GO:0000981">
    <property type="term" value="F:DNA-binding transcription factor activity, RNA polymerase II-specific"/>
    <property type="evidence" value="ECO:0007669"/>
    <property type="project" value="TreeGrafter"/>
</dbReference>
<evidence type="ECO:0000313" key="6">
    <source>
        <dbReference type="EMBL" id="KAG9988082.1"/>
    </source>
</evidence>
<dbReference type="CDD" id="cd12148">
    <property type="entry name" value="fungal_TF_MHR"/>
    <property type="match status" value="1"/>
</dbReference>
<sequence>MALHPADNVSTVLRNNEFCALSESGTGVYYQQADACFYSKPPPRVVLSKKLMEDLSASVDQYRSVFERLFPGRSIEQLASLSKDDLIAIIGIPPVTTDQSTRILELGSPISTLGSEGAESLETLIQAPEQDPVADEATRHQSRVQGISDDVNGLSLSLDRPSSYVGVSSITAALKVICRVAPATRRLLALNHTETALPSRTNSPEVASIDPAYLPPAELGQVLIETYFEKVHPLMPMLDEQQFWQTWLYGERKDHAWMALLNTVLALGSVMSSGCTDNSHDVYYQRAMQLLDLDSLGSGNTLVVQALGLLSGYYLHYVSRPNLANNLMGATLRQATVLGLHREYTDTVTNSGTITHKMMSTDVRRRTWWSLYVLDTWANTTTGRPSLRQSDKGITVQVPYVQDALSASPLLPFEDLNRLDRELLQWHTDLPNYLKPVSVFTAEAQRPQKRTAIPKMLEIPSMIMYWRYQNLRLLLHRPYLLATALRNGDESILSAEEKVGVNRCKAVVARSISDISDMCPEDLHAGWNGVWFMYQAVMVPLVCVFSSLGKPRKQHAGDTQNIETTEPTTIDADGEDSKRHEQAEIHEWKDLIEKALRFFERMNRWSVAAKKSHDVVSRLYEASKILASGDFEHSSSAQDQATGVKYPPLNLSTVANSKSGQINPHEDTQLPYSTSDMMTEDIWGLSPNGAAAMNNFWFDDMMWDVPVADVDMFENTGNGLSYSELDWLASLDTQAGSDQTWQFQQ</sequence>
<dbReference type="SMART" id="SM00906">
    <property type="entry name" value="Fungal_trans"/>
    <property type="match status" value="1"/>
</dbReference>
<dbReference type="GO" id="GO:0005634">
    <property type="term" value="C:nucleus"/>
    <property type="evidence" value="ECO:0007669"/>
    <property type="project" value="TreeGrafter"/>
</dbReference>
<evidence type="ECO:0000256" key="2">
    <source>
        <dbReference type="ARBA" id="ARBA00023163"/>
    </source>
</evidence>
<dbReference type="InterPro" id="IPR051127">
    <property type="entry name" value="Fungal_SecMet_Regulators"/>
</dbReference>
<organism evidence="6 7">
    <name type="scientific">Aureobasidium melanogenum</name>
    <name type="common">Aureobasidium pullulans var. melanogenum</name>
    <dbReference type="NCBI Taxonomy" id="46634"/>
    <lineage>
        <taxon>Eukaryota</taxon>
        <taxon>Fungi</taxon>
        <taxon>Dikarya</taxon>
        <taxon>Ascomycota</taxon>
        <taxon>Pezizomycotina</taxon>
        <taxon>Dothideomycetes</taxon>
        <taxon>Dothideomycetidae</taxon>
        <taxon>Dothideales</taxon>
        <taxon>Saccotheciaceae</taxon>
        <taxon>Aureobasidium</taxon>
    </lineage>
</organism>
<keyword evidence="7" id="KW-1185">Reference proteome</keyword>
<dbReference type="PANTHER" id="PTHR47424:SF5">
    <property type="entry name" value="ZN(II)2CYS6 TRANSCRIPTION FACTOR (EUROFUNG)"/>
    <property type="match status" value="1"/>
</dbReference>
<keyword evidence="3" id="KW-0539">Nucleus</keyword>
<dbReference type="PANTHER" id="PTHR47424">
    <property type="entry name" value="REGULATORY PROTEIN GAL4"/>
    <property type="match status" value="1"/>
</dbReference>
<evidence type="ECO:0000259" key="5">
    <source>
        <dbReference type="SMART" id="SM00906"/>
    </source>
</evidence>
<evidence type="ECO:0000256" key="4">
    <source>
        <dbReference type="SAM" id="MobiDB-lite"/>
    </source>
</evidence>
<feature type="compositionally biased region" description="Polar residues" evidence="4">
    <location>
        <begin position="557"/>
        <end position="568"/>
    </location>
</feature>
<evidence type="ECO:0000256" key="3">
    <source>
        <dbReference type="ARBA" id="ARBA00023242"/>
    </source>
</evidence>
<dbReference type="GO" id="GO:0000435">
    <property type="term" value="P:positive regulation of transcription from RNA polymerase II promoter by galactose"/>
    <property type="evidence" value="ECO:0007669"/>
    <property type="project" value="TreeGrafter"/>
</dbReference>
<dbReference type="Proteomes" id="UP000729357">
    <property type="component" value="Unassembled WGS sequence"/>
</dbReference>
<accession>A0A9P8G087</accession>
<dbReference type="GO" id="GO:0008270">
    <property type="term" value="F:zinc ion binding"/>
    <property type="evidence" value="ECO:0007669"/>
    <property type="project" value="InterPro"/>
</dbReference>
<dbReference type="InterPro" id="IPR007219">
    <property type="entry name" value="XnlR_reg_dom"/>
</dbReference>
<feature type="non-terminal residue" evidence="6">
    <location>
        <position position="745"/>
    </location>
</feature>
<reference evidence="6" key="2">
    <citation type="submission" date="2021-08" db="EMBL/GenBank/DDBJ databases">
        <authorList>
            <person name="Gostincar C."/>
            <person name="Sun X."/>
            <person name="Song Z."/>
            <person name="Gunde-Cimerman N."/>
        </authorList>
    </citation>
    <scope>NUCLEOTIDE SEQUENCE</scope>
    <source>
        <strain evidence="6">EXF-9298</strain>
    </source>
</reference>
<gene>
    <name evidence="6" type="ORF">KCU98_g2879</name>
</gene>
<dbReference type="EMBL" id="JAHFXS010000176">
    <property type="protein sequence ID" value="KAG9988082.1"/>
    <property type="molecule type" value="Genomic_DNA"/>
</dbReference>
<proteinExistence type="predicted"/>
<dbReference type="GO" id="GO:0000978">
    <property type="term" value="F:RNA polymerase II cis-regulatory region sequence-specific DNA binding"/>
    <property type="evidence" value="ECO:0007669"/>
    <property type="project" value="TreeGrafter"/>
</dbReference>
<keyword evidence="1" id="KW-0805">Transcription regulation</keyword>
<comment type="caution">
    <text evidence="6">The sequence shown here is derived from an EMBL/GenBank/DDBJ whole genome shotgun (WGS) entry which is preliminary data.</text>
</comment>
<dbReference type="GO" id="GO:0006351">
    <property type="term" value="P:DNA-templated transcription"/>
    <property type="evidence" value="ECO:0007669"/>
    <property type="project" value="InterPro"/>
</dbReference>
<feature type="domain" description="Xylanolytic transcriptional activator regulatory" evidence="5">
    <location>
        <begin position="324"/>
        <end position="405"/>
    </location>
</feature>
<evidence type="ECO:0000313" key="7">
    <source>
        <dbReference type="Proteomes" id="UP000729357"/>
    </source>
</evidence>
<name>A0A9P8G087_AURME</name>